<dbReference type="Pfam" id="PF12048">
    <property type="entry name" value="DUF3530"/>
    <property type="match status" value="1"/>
</dbReference>
<feature type="signal peptide" evidence="1">
    <location>
        <begin position="1"/>
        <end position="19"/>
    </location>
</feature>
<evidence type="ECO:0000256" key="1">
    <source>
        <dbReference type="SAM" id="SignalP"/>
    </source>
</evidence>
<name>A0A4U1BB30_9GAMM</name>
<dbReference type="RefSeq" id="WP_136853974.1">
    <property type="nucleotide sequence ID" value="NZ_SWCI01000010.1"/>
</dbReference>
<evidence type="ECO:0000313" key="2">
    <source>
        <dbReference type="EMBL" id="TKB48087.1"/>
    </source>
</evidence>
<dbReference type="InterPro" id="IPR022529">
    <property type="entry name" value="DUF3530"/>
</dbReference>
<dbReference type="AlphaFoldDB" id="A0A4U1BB30"/>
<dbReference type="EMBL" id="SWCI01000010">
    <property type="protein sequence ID" value="TKB48087.1"/>
    <property type="molecule type" value="Genomic_DNA"/>
</dbReference>
<gene>
    <name evidence="2" type="ORF">FCL40_14275</name>
</gene>
<organism evidence="2 3">
    <name type="scientific">Ferrimonas sediminicola</name>
    <dbReference type="NCBI Taxonomy" id="2569538"/>
    <lineage>
        <taxon>Bacteria</taxon>
        <taxon>Pseudomonadati</taxon>
        <taxon>Pseudomonadota</taxon>
        <taxon>Gammaproteobacteria</taxon>
        <taxon>Alteromonadales</taxon>
        <taxon>Ferrimonadaceae</taxon>
        <taxon>Ferrimonas</taxon>
    </lineage>
</organism>
<reference evidence="2 3" key="1">
    <citation type="submission" date="2019-04" db="EMBL/GenBank/DDBJ databases">
        <authorList>
            <person name="Hwang J.C."/>
        </authorList>
    </citation>
    <scope>NUCLEOTIDE SEQUENCE [LARGE SCALE GENOMIC DNA]</scope>
    <source>
        <strain evidence="2 3">IMCC35001</strain>
    </source>
</reference>
<proteinExistence type="predicted"/>
<sequence>MLLRTVLFLLLAVPPALQAAGRLTPSHTAGTLGDVLLLAQAEDPGFTLLANALERQLPEKGWQVRRVDALPEQAPAPDGVWLAAGASAGALVSRITREGWASPRALVLIGAYQSGESPLAEALVELPSAVLDVVSDWDHPVALAERTERRRQAQRSNKRNYRQWRSYLNYHEGEDHDELVSRIHGWLKRQLHTGKAKR</sequence>
<comment type="caution">
    <text evidence="2">The sequence shown here is derived from an EMBL/GenBank/DDBJ whole genome shotgun (WGS) entry which is preliminary data.</text>
</comment>
<accession>A0A4U1BB30</accession>
<evidence type="ECO:0000313" key="3">
    <source>
        <dbReference type="Proteomes" id="UP000305674"/>
    </source>
</evidence>
<dbReference type="OrthoDB" id="6398252at2"/>
<dbReference type="Proteomes" id="UP000305674">
    <property type="component" value="Unassembled WGS sequence"/>
</dbReference>
<keyword evidence="3" id="KW-1185">Reference proteome</keyword>
<keyword evidence="1" id="KW-0732">Signal</keyword>
<feature type="chain" id="PRO_5020793573" evidence="1">
    <location>
        <begin position="20"/>
        <end position="198"/>
    </location>
</feature>
<protein>
    <submittedName>
        <fullName evidence="2">DUF3530 family protein</fullName>
    </submittedName>
</protein>